<dbReference type="Proteomes" id="UP000368418">
    <property type="component" value="Unassembled WGS sequence"/>
</dbReference>
<evidence type="ECO:0000256" key="1">
    <source>
        <dbReference type="SAM" id="Phobius"/>
    </source>
</evidence>
<evidence type="ECO:0000313" key="9">
    <source>
        <dbReference type="EMBL" id="RGR74343.1"/>
    </source>
</evidence>
<dbReference type="AlphaFoldDB" id="A0A174UTK8"/>
<evidence type="ECO:0000313" key="20">
    <source>
        <dbReference type="Proteomes" id="UP000491168"/>
    </source>
</evidence>
<sequence length="180" mass="20723">MKNIFIQILRVLMLFLLLISGVIGYIIYEDTLSEWWIPVGVALMIAVATFPFYMRWAWLTAGDNKIVNFLCHLVCVGVMSYALFLVGNYWLADPASMQEEEVVVQRKYQETHKKTRRVGKRRYVPDGVRKEYYLEVAFTNGTMKTLHVPLSTYNKTRQGATKTLTLQKGFFGLPVITKGL</sequence>
<reference evidence="17 18" key="3">
    <citation type="journal article" date="2019" name="Nat. Med.">
        <title>A library of human gut bacterial isolates paired with longitudinal multiomics data enables mechanistic microbiome research.</title>
        <authorList>
            <person name="Poyet M."/>
            <person name="Groussin M."/>
            <person name="Gibbons S.M."/>
            <person name="Avila-Pacheco J."/>
            <person name="Jiang X."/>
            <person name="Kearney S.M."/>
            <person name="Perrotta A.R."/>
            <person name="Berdy B."/>
            <person name="Zhao S."/>
            <person name="Lieberman T.D."/>
            <person name="Swanson P.K."/>
            <person name="Smith M."/>
            <person name="Roesemann S."/>
            <person name="Alexander J.E."/>
            <person name="Rich S.A."/>
            <person name="Livny J."/>
            <person name="Vlamakis H."/>
            <person name="Clish C."/>
            <person name="Bullock K."/>
            <person name="Deik A."/>
            <person name="Scott J."/>
            <person name="Pierce K.A."/>
            <person name="Xavier R.J."/>
            <person name="Alm E.J."/>
        </authorList>
    </citation>
    <scope>NUCLEOTIDE SEQUENCE [LARGE SCALE GENOMIC DNA]</scope>
    <source>
        <strain evidence="7 17">BIOML-A19</strain>
        <strain evidence="6 20">BIOML-A21</strain>
        <strain evidence="5 18">BIOML-A25</strain>
        <strain evidence="4 19">BIOML-A31</strain>
    </source>
</reference>
<dbReference type="EMBL" id="VVYP01000020">
    <property type="protein sequence ID" value="KAA5461711.1"/>
    <property type="molecule type" value="Genomic_DNA"/>
</dbReference>
<dbReference type="EMBL" id="CZAI01000020">
    <property type="protein sequence ID" value="CUQ24201.1"/>
    <property type="molecule type" value="Genomic_DNA"/>
</dbReference>
<dbReference type="EMBL" id="QSCS01000008">
    <property type="protein sequence ID" value="RGY27177.1"/>
    <property type="molecule type" value="Genomic_DNA"/>
</dbReference>
<dbReference type="Proteomes" id="UP000095657">
    <property type="component" value="Unassembled WGS sequence"/>
</dbReference>
<dbReference type="Proteomes" id="UP000284205">
    <property type="component" value="Unassembled WGS sequence"/>
</dbReference>
<evidence type="ECO:0000313" key="18">
    <source>
        <dbReference type="Proteomes" id="UP000427825"/>
    </source>
</evidence>
<dbReference type="EMBL" id="VVYD01000010">
    <property type="protein sequence ID" value="KAA5497977.1"/>
    <property type="molecule type" value="Genomic_DNA"/>
</dbReference>
<dbReference type="GeneID" id="75115141"/>
<dbReference type="EMBL" id="VVYJ01000003">
    <property type="protein sequence ID" value="KAA5478732.1"/>
    <property type="molecule type" value="Genomic_DNA"/>
</dbReference>
<feature type="transmembrane region" description="Helical" evidence="1">
    <location>
        <begin position="35"/>
        <end position="54"/>
    </location>
</feature>
<dbReference type="EMBL" id="QRUO01000001">
    <property type="protein sequence ID" value="RGR74343.1"/>
    <property type="molecule type" value="Genomic_DNA"/>
</dbReference>
<evidence type="ECO:0000313" key="16">
    <source>
        <dbReference type="Proteomes" id="UP000284689"/>
    </source>
</evidence>
<dbReference type="STRING" id="47678.ERS852494_04417"/>
<accession>A0A174UTK8</accession>
<reference evidence="12 13" key="1">
    <citation type="submission" date="2015-09" db="EMBL/GenBank/DDBJ databases">
        <authorList>
            <consortium name="Pathogen Informatics"/>
        </authorList>
    </citation>
    <scope>NUCLEOTIDE SEQUENCE [LARGE SCALE GENOMIC DNA]</scope>
    <source>
        <strain evidence="3 12">2789STDY5834880</strain>
        <strain evidence="2 13">2789STDY5834946</strain>
    </source>
</reference>
<keyword evidence="1" id="KW-0812">Transmembrane</keyword>
<dbReference type="EMBL" id="CZBL01000007">
    <property type="protein sequence ID" value="CUQ13832.1"/>
    <property type="molecule type" value="Genomic_DNA"/>
</dbReference>
<dbReference type="EMBL" id="QSJD01000009">
    <property type="protein sequence ID" value="RHD49857.1"/>
    <property type="molecule type" value="Genomic_DNA"/>
</dbReference>
<evidence type="ECO:0000313" key="14">
    <source>
        <dbReference type="Proteomes" id="UP000284205"/>
    </source>
</evidence>
<gene>
    <name evidence="11" type="ORF">DW794_07830</name>
    <name evidence="9" type="ORF">DWY26_00660</name>
    <name evidence="10" type="ORF">DXA49_06730</name>
    <name evidence="3" type="ORF">ERS852494_04417</name>
    <name evidence="2" type="ORF">ERS852558_01933</name>
    <name evidence="7" type="ORF">F2Y31_12500</name>
    <name evidence="6" type="ORF">F2Y35_07790</name>
    <name evidence="4" type="ORF">F2Y36_15430</name>
    <name evidence="5" type="ORF">F2Y39_07080</name>
    <name evidence="8" type="ORF">Q4469_10965</name>
</gene>
<evidence type="ECO:0000313" key="6">
    <source>
        <dbReference type="EMBL" id="KAA5492785.1"/>
    </source>
</evidence>
<dbReference type="Proteomes" id="UP000095725">
    <property type="component" value="Unassembled WGS sequence"/>
</dbReference>
<dbReference type="EMBL" id="JAUONL010000008">
    <property type="protein sequence ID" value="MDO6358205.1"/>
    <property type="molecule type" value="Genomic_DNA"/>
</dbReference>
<reference evidence="8" key="4">
    <citation type="submission" date="2023-07" db="EMBL/GenBank/DDBJ databases">
        <title>Whole Genome Sequencing of Colonoscopy isolates.</title>
        <authorList>
            <person name="Surve S.V."/>
            <person name="Valls R.A."/>
            <person name="Barrak K.E."/>
            <person name="Gardner T.B."/>
            <person name="O'Toole G.A."/>
        </authorList>
    </citation>
    <scope>NUCLEOTIDE SEQUENCE</scope>
    <source>
        <strain evidence="8">GP0119</strain>
    </source>
</reference>
<evidence type="ECO:0000313" key="17">
    <source>
        <dbReference type="Proteomes" id="UP000368418"/>
    </source>
</evidence>
<evidence type="ECO:0000313" key="19">
    <source>
        <dbReference type="Proteomes" id="UP000475905"/>
    </source>
</evidence>
<evidence type="ECO:0000313" key="5">
    <source>
        <dbReference type="EMBL" id="KAA5478732.1"/>
    </source>
</evidence>
<keyword evidence="1" id="KW-0472">Membrane</keyword>
<dbReference type="KEGG" id="bcac:CGC64_15595"/>
<evidence type="ECO:0000313" key="8">
    <source>
        <dbReference type="EMBL" id="MDO6358205.1"/>
    </source>
</evidence>
<reference evidence="14 15" key="2">
    <citation type="submission" date="2018-08" db="EMBL/GenBank/DDBJ databases">
        <title>A genome reference for cultivated species of the human gut microbiota.</title>
        <authorList>
            <person name="Zou Y."/>
            <person name="Xue W."/>
            <person name="Luo G."/>
        </authorList>
    </citation>
    <scope>NUCLEOTIDE SEQUENCE [LARGE SCALE GENOMIC DNA]</scope>
    <source>
        <strain evidence="9 14">AF24-29LB</strain>
        <strain evidence="11 16">AM31-16AC</strain>
        <strain evidence="10 15">OF02-6LB</strain>
    </source>
</reference>
<evidence type="ECO:0000313" key="12">
    <source>
        <dbReference type="Proteomes" id="UP000095657"/>
    </source>
</evidence>
<keyword evidence="1" id="KW-1133">Transmembrane helix</keyword>
<name>A0A174UTK8_9BACE</name>
<evidence type="ECO:0000313" key="2">
    <source>
        <dbReference type="EMBL" id="CUQ13832.1"/>
    </source>
</evidence>
<evidence type="ECO:0000313" key="13">
    <source>
        <dbReference type="Proteomes" id="UP000095725"/>
    </source>
</evidence>
<protein>
    <submittedName>
        <fullName evidence="4">DUF2500 family protein</fullName>
    </submittedName>
    <submittedName>
        <fullName evidence="3">Protein of uncharacterized function (DUF2500)</fullName>
    </submittedName>
</protein>
<dbReference type="RefSeq" id="WP_005677992.1">
    <property type="nucleotide sequence ID" value="NZ_CABMOQ010000008.1"/>
</dbReference>
<evidence type="ECO:0000313" key="11">
    <source>
        <dbReference type="EMBL" id="RHD49857.1"/>
    </source>
</evidence>
<dbReference type="EMBL" id="VVYF01000007">
    <property type="protein sequence ID" value="KAA5492785.1"/>
    <property type="molecule type" value="Genomic_DNA"/>
</dbReference>
<evidence type="ECO:0000313" key="10">
    <source>
        <dbReference type="EMBL" id="RGY27177.1"/>
    </source>
</evidence>
<evidence type="ECO:0000313" key="7">
    <source>
        <dbReference type="EMBL" id="KAA5497977.1"/>
    </source>
</evidence>
<dbReference type="Proteomes" id="UP000475905">
    <property type="component" value="Unassembled WGS sequence"/>
</dbReference>
<dbReference type="Proteomes" id="UP000427825">
    <property type="component" value="Unassembled WGS sequence"/>
</dbReference>
<evidence type="ECO:0000313" key="15">
    <source>
        <dbReference type="Proteomes" id="UP000284431"/>
    </source>
</evidence>
<feature type="transmembrane region" description="Helical" evidence="1">
    <location>
        <begin position="66"/>
        <end position="91"/>
    </location>
</feature>
<dbReference type="Proteomes" id="UP000284431">
    <property type="component" value="Unassembled WGS sequence"/>
</dbReference>
<feature type="transmembrane region" description="Helical" evidence="1">
    <location>
        <begin position="7"/>
        <end position="28"/>
    </location>
</feature>
<organism evidence="3 12">
    <name type="scientific">Bacteroides caccae</name>
    <dbReference type="NCBI Taxonomy" id="47678"/>
    <lineage>
        <taxon>Bacteria</taxon>
        <taxon>Pseudomonadati</taxon>
        <taxon>Bacteroidota</taxon>
        <taxon>Bacteroidia</taxon>
        <taxon>Bacteroidales</taxon>
        <taxon>Bacteroidaceae</taxon>
        <taxon>Bacteroides</taxon>
    </lineage>
</organism>
<evidence type="ECO:0000313" key="4">
    <source>
        <dbReference type="EMBL" id="KAA5461711.1"/>
    </source>
</evidence>
<dbReference type="Proteomes" id="UP000491168">
    <property type="component" value="Unassembled WGS sequence"/>
</dbReference>
<dbReference type="Proteomes" id="UP000284689">
    <property type="component" value="Unassembled WGS sequence"/>
</dbReference>
<proteinExistence type="predicted"/>
<evidence type="ECO:0000313" key="3">
    <source>
        <dbReference type="EMBL" id="CUQ24201.1"/>
    </source>
</evidence>
<dbReference type="Proteomes" id="UP001170023">
    <property type="component" value="Unassembled WGS sequence"/>
</dbReference>